<dbReference type="InterPro" id="IPR043129">
    <property type="entry name" value="ATPase_NBD"/>
</dbReference>
<keyword evidence="3" id="KW-1185">Reference proteome</keyword>
<feature type="domain" description="Carbohydrate kinase FGGY C-terminal" evidence="1">
    <location>
        <begin position="2"/>
        <end position="59"/>
    </location>
</feature>
<dbReference type="SUPFAM" id="SSF53067">
    <property type="entry name" value="Actin-like ATPase domain"/>
    <property type="match status" value="1"/>
</dbReference>
<dbReference type="AlphaFoldDB" id="D6X7R3"/>
<dbReference type="HOGENOM" id="CLU_2169567_0_0_11"/>
<dbReference type="EMBL" id="CM000950">
    <property type="protein sequence ID" value="EFH31646.1"/>
    <property type="molecule type" value="Genomic_DNA"/>
</dbReference>
<reference evidence="3" key="1">
    <citation type="submission" date="2008-02" db="EMBL/GenBank/DDBJ databases">
        <authorList>
            <consortium name="The Broad Institute Genome Sequencing Platform"/>
            <person name="Fischbach M."/>
            <person name="Ward D."/>
            <person name="Young S."/>
            <person name="Jaffe D."/>
            <person name="Gnerre S."/>
            <person name="Berlin A."/>
            <person name="Heiman D."/>
            <person name="Hepburn T."/>
            <person name="Sykes S."/>
            <person name="Alvarado L."/>
            <person name="Kodira C.D."/>
            <person name="Straight P."/>
            <person name="Clardy J."/>
            <person name="Hung D."/>
            <person name="Kolter R."/>
            <person name="Mekalanos J."/>
            <person name="Walker S."/>
            <person name="Walsh C.T."/>
            <person name="Lander E."/>
            <person name="Galagan J."/>
            <person name="Nusbaum C."/>
            <person name="Birren B."/>
        </authorList>
    </citation>
    <scope>NUCLEOTIDE SEQUENCE [LARGE SCALE GENOMIC DNA]</scope>
    <source>
        <strain evidence="3">ATCC 25486 / DSM 40338 / CBS 914.69 / JCM 4507 / NBRC 13074 / NRRL 2958 / 5647</strain>
    </source>
</reference>
<proteinExistence type="predicted"/>
<evidence type="ECO:0000313" key="3">
    <source>
        <dbReference type="Proteomes" id="UP000002805"/>
    </source>
</evidence>
<organism evidence="2 3">
    <name type="scientific">Streptomyces pristinaespiralis (strain ATCC 25486 / DSM 40338 / CBS 914.69 / JCM 4507 / KCC S-0507 / NBRC 13074 / NRRL 2958 / 5647)</name>
    <dbReference type="NCBI Taxonomy" id="457429"/>
    <lineage>
        <taxon>Bacteria</taxon>
        <taxon>Bacillati</taxon>
        <taxon>Actinomycetota</taxon>
        <taxon>Actinomycetes</taxon>
        <taxon>Kitasatosporales</taxon>
        <taxon>Streptomycetaceae</taxon>
        <taxon>Streptomyces</taxon>
    </lineage>
</organism>
<dbReference type="Proteomes" id="UP000002805">
    <property type="component" value="Chromosome"/>
</dbReference>
<name>D6X7R3_STRE2</name>
<dbReference type="Gene3D" id="3.30.420.40">
    <property type="match status" value="1"/>
</dbReference>
<dbReference type="Pfam" id="PF02782">
    <property type="entry name" value="FGGY_C"/>
    <property type="match status" value="1"/>
</dbReference>
<dbReference type="GO" id="GO:0016301">
    <property type="term" value="F:kinase activity"/>
    <property type="evidence" value="ECO:0007669"/>
    <property type="project" value="InterPro"/>
</dbReference>
<dbReference type="eggNOG" id="COG1070">
    <property type="taxonomic scope" value="Bacteria"/>
</dbReference>
<accession>D6X7R3</accession>
<evidence type="ECO:0000259" key="1">
    <source>
        <dbReference type="Pfam" id="PF02782"/>
    </source>
</evidence>
<sequence>MDVLRRRGVEVRRVFLLGAAAELPAVQALAPAIFGAQVVVPQPADYAALGAARQAAWALGAAQGTLSPQAPPAWQGAAAQVFEPGEELAVGQAVRQQYGATRDQIHPGAFDATS</sequence>
<reference evidence="3" key="2">
    <citation type="submission" date="2009-10" db="EMBL/GenBank/DDBJ databases">
        <title>The genome sequence of Streptomyces pristinaespiralis strain ATCC 25486.</title>
        <authorList>
            <consortium name="The Broad Institute Genome Sequencing Platform"/>
            <consortium name="Broad Institute Microbial Sequencing Center"/>
            <person name="Fischbach M."/>
            <person name="Godfrey P."/>
            <person name="Ward D."/>
            <person name="Young S."/>
            <person name="Zeng Q."/>
            <person name="Koehrsen M."/>
            <person name="Alvarado L."/>
            <person name="Berlin A.M."/>
            <person name="Bochicchio J."/>
            <person name="Borenstein D."/>
            <person name="Chapman S.B."/>
            <person name="Chen Z."/>
            <person name="Engels R."/>
            <person name="Freedman E."/>
            <person name="Gellesch M."/>
            <person name="Goldberg J."/>
            <person name="Griggs A."/>
            <person name="Gujja S."/>
            <person name="Heilman E.R."/>
            <person name="Heiman D.I."/>
            <person name="Hepburn T.A."/>
            <person name="Howarth C."/>
            <person name="Jen D."/>
            <person name="Larson L."/>
            <person name="Lewis B."/>
            <person name="Mehta T."/>
            <person name="Park D."/>
            <person name="Pearson M."/>
            <person name="Richards J."/>
            <person name="Roberts A."/>
            <person name="Saif S."/>
            <person name="Shea T.D."/>
            <person name="Shenoy N."/>
            <person name="Sisk P."/>
            <person name="Stolte C."/>
            <person name="Sykes S.N."/>
            <person name="Thomson T."/>
            <person name="Walk T."/>
            <person name="White J."/>
            <person name="Yandava C."/>
            <person name="Straight P."/>
            <person name="Clardy J."/>
            <person name="Hung D."/>
            <person name="Kolter R."/>
            <person name="Mekalanos J."/>
            <person name="Walker S."/>
            <person name="Walsh C.T."/>
            <person name="Wieland-Brown L.C."/>
            <person name="Haas B."/>
            <person name="Nusbaum C."/>
            <person name="Birren B."/>
        </authorList>
    </citation>
    <scope>NUCLEOTIDE SEQUENCE [LARGE SCALE GENOMIC DNA]</scope>
    <source>
        <strain evidence="3">ATCC 25486 / DSM 40338 / CBS 914.69 / JCM 4507 / NBRC 13074 / NRRL 2958 / 5647</strain>
    </source>
</reference>
<protein>
    <submittedName>
        <fullName evidence="2">Predicted protein</fullName>
    </submittedName>
</protein>
<evidence type="ECO:0000313" key="2">
    <source>
        <dbReference type="EMBL" id="EFH31646.1"/>
    </source>
</evidence>
<dbReference type="InterPro" id="IPR018485">
    <property type="entry name" value="FGGY_C"/>
</dbReference>
<dbReference type="GO" id="GO:0005975">
    <property type="term" value="P:carbohydrate metabolic process"/>
    <property type="evidence" value="ECO:0007669"/>
    <property type="project" value="InterPro"/>
</dbReference>
<gene>
    <name evidence="2" type="ORF">SSDG_06895</name>
</gene>